<keyword evidence="2" id="KW-0479">Metal-binding</keyword>
<feature type="region of interest" description="Disordered" evidence="6">
    <location>
        <begin position="118"/>
        <end position="159"/>
    </location>
</feature>
<reference evidence="8" key="1">
    <citation type="submission" date="2020-06" db="EMBL/GenBank/DDBJ databases">
        <authorList>
            <consortium name="Plant Systems Biology data submission"/>
        </authorList>
    </citation>
    <scope>NUCLEOTIDE SEQUENCE</scope>
    <source>
        <strain evidence="8">D6</strain>
    </source>
</reference>
<protein>
    <submittedName>
        <fullName evidence="8">Poly ADP-ribose polymerase</fullName>
    </submittedName>
</protein>
<evidence type="ECO:0000256" key="6">
    <source>
        <dbReference type="SAM" id="MobiDB-lite"/>
    </source>
</evidence>
<dbReference type="SUPFAM" id="SSF57716">
    <property type="entry name" value="Glucocorticoid receptor-like (DNA-binding domain)"/>
    <property type="match status" value="1"/>
</dbReference>
<keyword evidence="4" id="KW-0862">Zinc</keyword>
<dbReference type="AlphaFoldDB" id="A0A9N8HVI6"/>
<name>A0A9N8HVI6_9STRA</name>
<gene>
    <name evidence="8" type="ORF">SEMRO_1952_G307470.1</name>
</gene>
<dbReference type="SUPFAM" id="SSF47802">
    <property type="entry name" value="DNA polymerase beta, N-terminal domain-like"/>
    <property type="match status" value="1"/>
</dbReference>
<keyword evidence="3" id="KW-0863">Zinc-finger</keyword>
<keyword evidence="5" id="KW-0539">Nucleus</keyword>
<evidence type="ECO:0000256" key="2">
    <source>
        <dbReference type="ARBA" id="ARBA00022723"/>
    </source>
</evidence>
<proteinExistence type="predicted"/>
<evidence type="ECO:0000313" key="8">
    <source>
        <dbReference type="EMBL" id="CAB9527172.1"/>
    </source>
</evidence>
<dbReference type="Pfam" id="PF00645">
    <property type="entry name" value="zf-PARP"/>
    <property type="match status" value="1"/>
</dbReference>
<feature type="compositionally biased region" description="Basic residues" evidence="6">
    <location>
        <begin position="132"/>
        <end position="141"/>
    </location>
</feature>
<feature type="compositionally biased region" description="Basic and acidic residues" evidence="6">
    <location>
        <begin position="142"/>
        <end position="152"/>
    </location>
</feature>
<dbReference type="EMBL" id="CAICTM010001950">
    <property type="protein sequence ID" value="CAB9527172.1"/>
    <property type="molecule type" value="Genomic_DNA"/>
</dbReference>
<dbReference type="InterPro" id="IPR036957">
    <property type="entry name" value="Znf_PARP_sf"/>
</dbReference>
<accession>A0A9N8HVI6</accession>
<dbReference type="InterPro" id="IPR027421">
    <property type="entry name" value="DNA_pol_lamdba_lyase_dom_sf"/>
</dbReference>
<evidence type="ECO:0000256" key="3">
    <source>
        <dbReference type="ARBA" id="ARBA00022771"/>
    </source>
</evidence>
<feature type="domain" description="PARP-type" evidence="7">
    <location>
        <begin position="5"/>
        <end position="95"/>
    </location>
</feature>
<dbReference type="GO" id="GO:0003677">
    <property type="term" value="F:DNA binding"/>
    <property type="evidence" value="ECO:0007669"/>
    <property type="project" value="InterPro"/>
</dbReference>
<dbReference type="Gene3D" id="3.90.640.80">
    <property type="match status" value="1"/>
</dbReference>
<dbReference type="OrthoDB" id="205514at2759"/>
<sequence>MPASYKIELAKSGRSGCKKCSEKIDKGLLRIGIATEGPGGYDLCKWHHIGCFALPRKLAMSVEEFVDDLLEDTSDDKEILPDRKDEIVTAIEEAGKKGAKGGKGKSSGDKYIDSLKDAYEGQNQPDEDDGKKKKNGKRKKRTGGDDEKEKPAKKAKTGGVSDKELEVYGEVHKMSADALKDILRWNRQILKGNKTAVMHKVIDGAVNGRIAPCGVCGGKLKIDETNFLKVTCNGRFDEDRQVRIPCTTTYNLDNVPRAEPWHMEEPSEEEVAFLDREEAEARGEEVEGAPVDENSDLGKLLKEGKDLELDFSSKEKTRATNKKVIEILQANGSLDLPEDEKKLRQDVGQILIAMKESSNDEILTKLAKEFGFTAKKAAKAQKAEAAISESCKVSANGPLLMAIKELSSLYFKEGNSNAGGTYNKVVGVLKDLDFEVTVKNAKGLGKGKTKVAGIGKKSAELFEEFLKTGTMEKLEEKRANAA</sequence>
<dbReference type="InterPro" id="IPR001510">
    <property type="entry name" value="Znf_PARP"/>
</dbReference>
<comment type="caution">
    <text evidence="8">The sequence shown here is derived from an EMBL/GenBank/DDBJ whole genome shotgun (WGS) entry which is preliminary data.</text>
</comment>
<evidence type="ECO:0000256" key="1">
    <source>
        <dbReference type="ARBA" id="ARBA00004123"/>
    </source>
</evidence>
<comment type="subcellular location">
    <subcellularLocation>
        <location evidence="1">Nucleus</location>
    </subcellularLocation>
</comment>
<dbReference type="Gene3D" id="3.30.1740.10">
    <property type="entry name" value="Zinc finger, PARP-type"/>
    <property type="match status" value="1"/>
</dbReference>
<evidence type="ECO:0000313" key="9">
    <source>
        <dbReference type="Proteomes" id="UP001153069"/>
    </source>
</evidence>
<organism evidence="8 9">
    <name type="scientific">Seminavis robusta</name>
    <dbReference type="NCBI Taxonomy" id="568900"/>
    <lineage>
        <taxon>Eukaryota</taxon>
        <taxon>Sar</taxon>
        <taxon>Stramenopiles</taxon>
        <taxon>Ochrophyta</taxon>
        <taxon>Bacillariophyta</taxon>
        <taxon>Bacillariophyceae</taxon>
        <taxon>Bacillariophycidae</taxon>
        <taxon>Naviculales</taxon>
        <taxon>Naviculaceae</taxon>
        <taxon>Seminavis</taxon>
    </lineage>
</organism>
<dbReference type="PROSITE" id="PS50064">
    <property type="entry name" value="ZF_PARP_2"/>
    <property type="match status" value="1"/>
</dbReference>
<dbReference type="Gene3D" id="1.10.150.110">
    <property type="entry name" value="DNA polymerase beta, N-terminal domain-like"/>
    <property type="match status" value="1"/>
</dbReference>
<evidence type="ECO:0000259" key="7">
    <source>
        <dbReference type="PROSITE" id="PS50064"/>
    </source>
</evidence>
<dbReference type="GO" id="GO:0008270">
    <property type="term" value="F:zinc ion binding"/>
    <property type="evidence" value="ECO:0007669"/>
    <property type="project" value="UniProtKB-KW"/>
</dbReference>
<dbReference type="GO" id="GO:0005634">
    <property type="term" value="C:nucleus"/>
    <property type="evidence" value="ECO:0007669"/>
    <property type="project" value="UniProtKB-SubCell"/>
</dbReference>
<dbReference type="SMART" id="SM01336">
    <property type="entry name" value="zf-PARP"/>
    <property type="match status" value="1"/>
</dbReference>
<evidence type="ECO:0000256" key="5">
    <source>
        <dbReference type="ARBA" id="ARBA00023242"/>
    </source>
</evidence>
<dbReference type="Proteomes" id="UP001153069">
    <property type="component" value="Unassembled WGS sequence"/>
</dbReference>
<evidence type="ECO:0000256" key="4">
    <source>
        <dbReference type="ARBA" id="ARBA00022833"/>
    </source>
</evidence>
<keyword evidence="9" id="KW-1185">Reference proteome</keyword>